<dbReference type="Proteomes" id="UP001170023">
    <property type="component" value="Unassembled WGS sequence"/>
</dbReference>
<dbReference type="AlphaFoldDB" id="A0AAW7WLE7"/>
<comment type="caution">
    <text evidence="2">The sequence shown here is derived from an EMBL/GenBank/DDBJ whole genome shotgun (WGS) entry which is preliminary data.</text>
</comment>
<organism evidence="2 3">
    <name type="scientific">Bacteroides caccae</name>
    <dbReference type="NCBI Taxonomy" id="47678"/>
    <lineage>
        <taxon>Bacteria</taxon>
        <taxon>Pseudomonadati</taxon>
        <taxon>Bacteroidota</taxon>
        <taxon>Bacteroidia</taxon>
        <taxon>Bacteroidales</taxon>
        <taxon>Bacteroidaceae</taxon>
        <taxon>Bacteroides</taxon>
    </lineage>
</organism>
<reference evidence="2" key="1">
    <citation type="submission" date="2023-07" db="EMBL/GenBank/DDBJ databases">
        <title>Whole Genome Sequencing of Colonoscopy isolates.</title>
        <authorList>
            <person name="Surve S.V."/>
            <person name="Valls R.A."/>
            <person name="Barrak K.E."/>
            <person name="Gardner T.B."/>
            <person name="O'Toole G.A."/>
        </authorList>
    </citation>
    <scope>NUCLEOTIDE SEQUENCE</scope>
    <source>
        <strain evidence="2">GP0119</strain>
    </source>
</reference>
<evidence type="ECO:0000313" key="2">
    <source>
        <dbReference type="EMBL" id="MDO6357419.1"/>
    </source>
</evidence>
<gene>
    <name evidence="2" type="ORF">Q4469_06930</name>
</gene>
<accession>A0AAW7WLE7</accession>
<protein>
    <submittedName>
        <fullName evidence="2">Uncharacterized protein</fullName>
    </submittedName>
</protein>
<evidence type="ECO:0000313" key="3">
    <source>
        <dbReference type="Proteomes" id="UP001170023"/>
    </source>
</evidence>
<evidence type="ECO:0000256" key="1">
    <source>
        <dbReference type="SAM" id="MobiDB-lite"/>
    </source>
</evidence>
<dbReference type="EMBL" id="JAUONL010000004">
    <property type="protein sequence ID" value="MDO6357419.1"/>
    <property type="molecule type" value="Genomic_DNA"/>
</dbReference>
<feature type="region of interest" description="Disordered" evidence="1">
    <location>
        <begin position="1"/>
        <end position="31"/>
    </location>
</feature>
<name>A0AAW7WLE7_9BACE</name>
<proteinExistence type="predicted"/>
<sequence>MLGLLRHGMPERDGGRMPAHHRRPEQGGIKTDDMEEKRNNKEIKVRLHHIDRGNCTEVWEVQVEDGKPARYLGRDDGFGPKEWYTLCDAPYGYCERDCHVKEDITLVICDKAWNEVLRDGMDRERFPESFPSLDEACNDAWSKLVNGLPHVTRCGFREWITKQSFLPLNQTEALNWSDCYYEEETSEVLSRFTWIGEEYAIYRVTQRHTKCDARWYEYYAGKTKRREHEGYVRFFAYEFRDRHISDILRTLGRRCDDISNAVVETRYSKDGPAMSYFMDDFIGYDLSYEQVCDVKEPRLRKAQEDYNEANAYYYKLKENEESIRGIEAVLLLMRRQIHPKVTLK</sequence>